<keyword evidence="2" id="KW-1185">Reference proteome</keyword>
<proteinExistence type="predicted"/>
<name>A0ACC2W396_9TREE</name>
<accession>A0ACC2W396</accession>
<organism evidence="1 2">
    <name type="scientific">Naganishia cerealis</name>
    <dbReference type="NCBI Taxonomy" id="610337"/>
    <lineage>
        <taxon>Eukaryota</taxon>
        <taxon>Fungi</taxon>
        <taxon>Dikarya</taxon>
        <taxon>Basidiomycota</taxon>
        <taxon>Agaricomycotina</taxon>
        <taxon>Tremellomycetes</taxon>
        <taxon>Filobasidiales</taxon>
        <taxon>Filobasidiaceae</taxon>
        <taxon>Naganishia</taxon>
    </lineage>
</organism>
<evidence type="ECO:0000313" key="1">
    <source>
        <dbReference type="EMBL" id="KAJ9105541.1"/>
    </source>
</evidence>
<gene>
    <name evidence="1" type="ORF">QFC19_003523</name>
</gene>
<protein>
    <submittedName>
        <fullName evidence="1">Uncharacterized protein</fullName>
    </submittedName>
</protein>
<dbReference type="Proteomes" id="UP001241377">
    <property type="component" value="Unassembled WGS sequence"/>
</dbReference>
<sequence>MMGWTPEEQLVVMAEDGTYRIYDLSAASAGIHTRGDPLPVSSASLIAGEYRQYTLGSDVADVGVISGQVHEEGFVVLTGNLSFVHVKGWQGGRATALCASGEFNPGHDRYL</sequence>
<dbReference type="EMBL" id="JASBWR010000034">
    <property type="protein sequence ID" value="KAJ9105541.1"/>
    <property type="molecule type" value="Genomic_DNA"/>
</dbReference>
<comment type="caution">
    <text evidence="1">The sequence shown here is derived from an EMBL/GenBank/DDBJ whole genome shotgun (WGS) entry which is preliminary data.</text>
</comment>
<reference evidence="1" key="1">
    <citation type="submission" date="2023-04" db="EMBL/GenBank/DDBJ databases">
        <title>Draft Genome sequencing of Naganishia species isolated from polar environments using Oxford Nanopore Technology.</title>
        <authorList>
            <person name="Leo P."/>
            <person name="Venkateswaran K."/>
        </authorList>
    </citation>
    <scope>NUCLEOTIDE SEQUENCE</scope>
    <source>
        <strain evidence="1">MNA-CCFEE 5261</strain>
    </source>
</reference>
<evidence type="ECO:0000313" key="2">
    <source>
        <dbReference type="Proteomes" id="UP001241377"/>
    </source>
</evidence>